<evidence type="ECO:0000256" key="4">
    <source>
        <dbReference type="ARBA" id="ARBA00022692"/>
    </source>
</evidence>
<evidence type="ECO:0000256" key="2">
    <source>
        <dbReference type="ARBA" id="ARBA00006679"/>
    </source>
</evidence>
<dbReference type="GO" id="GO:0005886">
    <property type="term" value="C:plasma membrane"/>
    <property type="evidence" value="ECO:0007669"/>
    <property type="project" value="UniProtKB-SubCell"/>
</dbReference>
<keyword evidence="3" id="KW-1003">Cell membrane</keyword>
<dbReference type="AlphaFoldDB" id="A0A5B8CS90"/>
<feature type="transmembrane region" description="Helical" evidence="7">
    <location>
        <begin position="90"/>
        <end position="108"/>
    </location>
</feature>
<dbReference type="KEGG" id="mmec:FIU01_06120"/>
<dbReference type="OrthoDB" id="5689076at2"/>
<organism evidence="8 9">
    <name type="scientific">Methylophilus medardicus</name>
    <dbReference type="NCBI Taxonomy" id="2588534"/>
    <lineage>
        <taxon>Bacteria</taxon>
        <taxon>Pseudomonadati</taxon>
        <taxon>Pseudomonadota</taxon>
        <taxon>Betaproteobacteria</taxon>
        <taxon>Nitrosomonadales</taxon>
        <taxon>Methylophilaceae</taxon>
        <taxon>Methylophilus</taxon>
    </lineage>
</organism>
<evidence type="ECO:0000313" key="9">
    <source>
        <dbReference type="Proteomes" id="UP000311008"/>
    </source>
</evidence>
<dbReference type="InterPro" id="IPR051907">
    <property type="entry name" value="DoxX-like_oxidoreductase"/>
</dbReference>
<name>A0A5B8CS90_9PROT</name>
<keyword evidence="4 7" id="KW-0812">Transmembrane</keyword>
<dbReference type="RefSeq" id="WP_140003473.1">
    <property type="nucleotide sequence ID" value="NZ_CP040946.1"/>
</dbReference>
<dbReference type="InterPro" id="IPR032808">
    <property type="entry name" value="DoxX"/>
</dbReference>
<feature type="transmembrane region" description="Helical" evidence="7">
    <location>
        <begin position="139"/>
        <end position="162"/>
    </location>
</feature>
<evidence type="ECO:0000256" key="7">
    <source>
        <dbReference type="SAM" id="Phobius"/>
    </source>
</evidence>
<dbReference type="Proteomes" id="UP000311008">
    <property type="component" value="Chromosome"/>
</dbReference>
<sequence length="170" mass="19349">MFQHFARFYQSLVTSLNDLNTWLPSLLLRLVLAWEFGEAGWAKLHGQNWFAEVQFPFPFNLLPASLNWNIAMTFELVGAAALILGVFTRFFSLSLIVITLVAIASVHWPEHWRTVGDILIGYRFEDTEGDGFGNYKLPLLYLLMLLPLVTQGAGKCSVDRLLSHMCDARR</sequence>
<evidence type="ECO:0000256" key="6">
    <source>
        <dbReference type="ARBA" id="ARBA00023136"/>
    </source>
</evidence>
<keyword evidence="6 7" id="KW-0472">Membrane</keyword>
<keyword evidence="9" id="KW-1185">Reference proteome</keyword>
<evidence type="ECO:0000256" key="1">
    <source>
        <dbReference type="ARBA" id="ARBA00004651"/>
    </source>
</evidence>
<protein>
    <submittedName>
        <fullName evidence="8">DoxX family protein</fullName>
    </submittedName>
</protein>
<reference evidence="9" key="1">
    <citation type="journal article" date="2019" name="ISME J.">
        <title>Evolution in action: habitat transition from sediment to the pelagial leads to genome streamlining in Methylophilaceae.</title>
        <authorList>
            <person name="Salcher M."/>
            <person name="Schaefle D."/>
            <person name="Kaspar M."/>
            <person name="Neuenschwander S.M."/>
            <person name="Ghai R."/>
        </authorList>
    </citation>
    <scope>NUCLEOTIDE SEQUENCE [LARGE SCALE GENOMIC DNA]</scope>
    <source>
        <strain evidence="9">MMS-M-51</strain>
    </source>
</reference>
<gene>
    <name evidence="8" type="ORF">FIU01_06120</name>
</gene>
<dbReference type="Pfam" id="PF07681">
    <property type="entry name" value="DoxX"/>
    <property type="match status" value="1"/>
</dbReference>
<evidence type="ECO:0000256" key="5">
    <source>
        <dbReference type="ARBA" id="ARBA00022989"/>
    </source>
</evidence>
<dbReference type="EMBL" id="CP040946">
    <property type="protein sequence ID" value="QDC44137.1"/>
    <property type="molecule type" value="Genomic_DNA"/>
</dbReference>
<accession>A0A5B8CS90</accession>
<comment type="similarity">
    <text evidence="2">Belongs to the DoxX family.</text>
</comment>
<comment type="subcellular location">
    <subcellularLocation>
        <location evidence="1">Cell membrane</location>
        <topology evidence="1">Multi-pass membrane protein</topology>
    </subcellularLocation>
</comment>
<evidence type="ECO:0000313" key="8">
    <source>
        <dbReference type="EMBL" id="QDC44137.1"/>
    </source>
</evidence>
<keyword evidence="5 7" id="KW-1133">Transmembrane helix</keyword>
<dbReference type="PANTHER" id="PTHR33452:SF7">
    <property type="entry name" value="DOXX FAMILY PROTEIN"/>
    <property type="match status" value="1"/>
</dbReference>
<evidence type="ECO:0000256" key="3">
    <source>
        <dbReference type="ARBA" id="ARBA00022475"/>
    </source>
</evidence>
<dbReference type="PANTHER" id="PTHR33452">
    <property type="entry name" value="OXIDOREDUCTASE CATD-RELATED"/>
    <property type="match status" value="1"/>
</dbReference>
<proteinExistence type="inferred from homology"/>